<proteinExistence type="predicted"/>
<name>A0AAV7VHJ6_PLEWA</name>
<dbReference type="EMBL" id="JANPWB010000003">
    <property type="protein sequence ID" value="KAJ1201080.1"/>
    <property type="molecule type" value="Genomic_DNA"/>
</dbReference>
<protein>
    <submittedName>
        <fullName evidence="1">Uncharacterized protein</fullName>
    </submittedName>
</protein>
<organism evidence="1 2">
    <name type="scientific">Pleurodeles waltl</name>
    <name type="common">Iberian ribbed newt</name>
    <dbReference type="NCBI Taxonomy" id="8319"/>
    <lineage>
        <taxon>Eukaryota</taxon>
        <taxon>Metazoa</taxon>
        <taxon>Chordata</taxon>
        <taxon>Craniata</taxon>
        <taxon>Vertebrata</taxon>
        <taxon>Euteleostomi</taxon>
        <taxon>Amphibia</taxon>
        <taxon>Batrachia</taxon>
        <taxon>Caudata</taxon>
        <taxon>Salamandroidea</taxon>
        <taxon>Salamandridae</taxon>
        <taxon>Pleurodelinae</taxon>
        <taxon>Pleurodeles</taxon>
    </lineage>
</organism>
<keyword evidence="2" id="KW-1185">Reference proteome</keyword>
<sequence length="106" mass="11579">MEYLVRLALPLRAESGWGLAGEGTGAYSMSQLPEQLGSAPLAEAHVEISNGLPTILEWFSVTGRSRLVQAAVKYCTHHKNPKARKACFSQRGEEKIVMCHNPTLAD</sequence>
<dbReference type="AlphaFoldDB" id="A0AAV7VHJ6"/>
<evidence type="ECO:0000313" key="2">
    <source>
        <dbReference type="Proteomes" id="UP001066276"/>
    </source>
</evidence>
<reference evidence="1" key="1">
    <citation type="journal article" date="2022" name="bioRxiv">
        <title>Sequencing and chromosome-scale assembly of the giantPleurodeles waltlgenome.</title>
        <authorList>
            <person name="Brown T."/>
            <person name="Elewa A."/>
            <person name="Iarovenko S."/>
            <person name="Subramanian E."/>
            <person name="Araus A.J."/>
            <person name="Petzold A."/>
            <person name="Susuki M."/>
            <person name="Suzuki K.-i.T."/>
            <person name="Hayashi T."/>
            <person name="Toyoda A."/>
            <person name="Oliveira C."/>
            <person name="Osipova E."/>
            <person name="Leigh N.D."/>
            <person name="Simon A."/>
            <person name="Yun M.H."/>
        </authorList>
    </citation>
    <scope>NUCLEOTIDE SEQUENCE</scope>
    <source>
        <strain evidence="1">20211129_DDA</strain>
        <tissue evidence="1">Liver</tissue>
    </source>
</reference>
<evidence type="ECO:0000313" key="1">
    <source>
        <dbReference type="EMBL" id="KAJ1201080.1"/>
    </source>
</evidence>
<gene>
    <name evidence="1" type="ORF">NDU88_004896</name>
</gene>
<accession>A0AAV7VHJ6</accession>
<comment type="caution">
    <text evidence="1">The sequence shown here is derived from an EMBL/GenBank/DDBJ whole genome shotgun (WGS) entry which is preliminary data.</text>
</comment>
<dbReference type="Proteomes" id="UP001066276">
    <property type="component" value="Chromosome 2_1"/>
</dbReference>